<keyword evidence="2" id="KW-1185">Reference proteome</keyword>
<dbReference type="PANTHER" id="PTHR35345:SF1">
    <property type="entry name" value="TELOMERE REPEATS-BINDING BOUQUET FORMATION PROTEIN 2"/>
    <property type="match status" value="1"/>
</dbReference>
<dbReference type="AlphaFoldDB" id="A0ABD1IT67"/>
<organism evidence="1 2">
    <name type="scientific">Coilia grayii</name>
    <name type="common">Gray's grenadier anchovy</name>
    <dbReference type="NCBI Taxonomy" id="363190"/>
    <lineage>
        <taxon>Eukaryota</taxon>
        <taxon>Metazoa</taxon>
        <taxon>Chordata</taxon>
        <taxon>Craniata</taxon>
        <taxon>Vertebrata</taxon>
        <taxon>Euteleostomi</taxon>
        <taxon>Actinopterygii</taxon>
        <taxon>Neopterygii</taxon>
        <taxon>Teleostei</taxon>
        <taxon>Clupei</taxon>
        <taxon>Clupeiformes</taxon>
        <taxon>Clupeoidei</taxon>
        <taxon>Engraulidae</taxon>
        <taxon>Coilinae</taxon>
        <taxon>Coilia</taxon>
    </lineage>
</organism>
<accession>A0ABD1IT67</accession>
<sequence>MFKNKTAWFSNSVKRGIPSVWVREGGLLVSWRRASYLFSDDASCPDTHSIFMSRQYAEGKVTVFHSAFISVCNARQSVKSVGIGHYVLPPLPVQQEVKAVIGRFIWEEEDLTEEPEVEEVGLNTPVFFFYLRFFNLHTKGIQFADEVLMSLDELLTASGKEETACCGVQHYPVNNMLSGYVGIEQLTRYTGELQDFLPGQGGYSVSIRNNRRHLTADHPQGRGRK</sequence>
<evidence type="ECO:0000313" key="1">
    <source>
        <dbReference type="EMBL" id="KAL2077136.1"/>
    </source>
</evidence>
<name>A0ABD1IT67_9TELE</name>
<dbReference type="EMBL" id="JBHFQA010000024">
    <property type="protein sequence ID" value="KAL2077136.1"/>
    <property type="molecule type" value="Genomic_DNA"/>
</dbReference>
<protein>
    <submittedName>
        <fullName evidence="1">Uncharacterized protein</fullName>
    </submittedName>
</protein>
<dbReference type="PANTHER" id="PTHR35345">
    <property type="entry name" value="TELOMERE REPEATS-BINDING BOUQUET FORMATION PROTEIN 2"/>
    <property type="match status" value="1"/>
</dbReference>
<dbReference type="InterPro" id="IPR028065">
    <property type="entry name" value="TERB2"/>
</dbReference>
<dbReference type="Proteomes" id="UP001591681">
    <property type="component" value="Unassembled WGS sequence"/>
</dbReference>
<proteinExistence type="predicted"/>
<evidence type="ECO:0000313" key="2">
    <source>
        <dbReference type="Proteomes" id="UP001591681"/>
    </source>
</evidence>
<reference evidence="1 2" key="1">
    <citation type="submission" date="2024-09" db="EMBL/GenBank/DDBJ databases">
        <title>A chromosome-level genome assembly of Gray's grenadier anchovy, Coilia grayii.</title>
        <authorList>
            <person name="Fu Z."/>
        </authorList>
    </citation>
    <scope>NUCLEOTIDE SEQUENCE [LARGE SCALE GENOMIC DNA]</scope>
    <source>
        <strain evidence="1">G4</strain>
        <tissue evidence="1">Muscle</tissue>
    </source>
</reference>
<gene>
    <name evidence="1" type="ORF">ACEWY4_026640</name>
</gene>
<dbReference type="Pfam" id="PF15101">
    <property type="entry name" value="TERB2"/>
    <property type="match status" value="1"/>
</dbReference>
<comment type="caution">
    <text evidence="1">The sequence shown here is derived from an EMBL/GenBank/DDBJ whole genome shotgun (WGS) entry which is preliminary data.</text>
</comment>